<reference evidence="3 4" key="1">
    <citation type="submission" date="2018-06" db="EMBL/GenBank/DDBJ databases">
        <authorList>
            <consortium name="Pathogen Informatics"/>
            <person name="Doyle S."/>
        </authorList>
    </citation>
    <scope>NUCLEOTIDE SEQUENCE [LARGE SCALE GENOMIC DNA]</scope>
    <source>
        <strain evidence="3 4">NCTC8256</strain>
    </source>
</reference>
<feature type="domain" description="Ricin B lectin" evidence="2">
    <location>
        <begin position="55"/>
        <end position="174"/>
    </location>
</feature>
<keyword evidence="3" id="KW-0378">Hydrolase</keyword>
<feature type="signal peptide" evidence="1">
    <location>
        <begin position="1"/>
        <end position="24"/>
    </location>
</feature>
<protein>
    <submittedName>
        <fullName evidence="3">EnvE</fullName>
        <ecNumber evidence="3">3.2.1.39</ecNumber>
    </submittedName>
</protein>
<dbReference type="GO" id="GO:0042973">
    <property type="term" value="F:glucan endo-1,3-beta-D-glucosidase activity"/>
    <property type="evidence" value="ECO:0007669"/>
    <property type="project" value="UniProtKB-EC"/>
</dbReference>
<organism evidence="3 4">
    <name type="scientific">Salmonella enterica I</name>
    <dbReference type="NCBI Taxonomy" id="59201"/>
    <lineage>
        <taxon>Bacteria</taxon>
        <taxon>Pseudomonadati</taxon>
        <taxon>Pseudomonadota</taxon>
        <taxon>Gammaproteobacteria</taxon>
        <taxon>Enterobacterales</taxon>
        <taxon>Enterobacteriaceae</taxon>
        <taxon>Salmonella</taxon>
    </lineage>
</organism>
<dbReference type="SUPFAM" id="SSF50370">
    <property type="entry name" value="Ricin B-like lectins"/>
    <property type="match status" value="1"/>
</dbReference>
<dbReference type="Pfam" id="PF00652">
    <property type="entry name" value="Ricin_B_lectin"/>
    <property type="match status" value="1"/>
</dbReference>
<evidence type="ECO:0000313" key="3">
    <source>
        <dbReference type="EMBL" id="SUH09659.1"/>
    </source>
</evidence>
<dbReference type="EC" id="3.2.1.39" evidence="3"/>
<keyword evidence="1" id="KW-0732">Signal</keyword>
<evidence type="ECO:0000256" key="1">
    <source>
        <dbReference type="SAM" id="SignalP"/>
    </source>
</evidence>
<feature type="chain" id="PRO_5016870853" evidence="1">
    <location>
        <begin position="25"/>
        <end position="174"/>
    </location>
</feature>
<keyword evidence="3" id="KW-0326">Glycosidase</keyword>
<evidence type="ECO:0000313" key="4">
    <source>
        <dbReference type="Proteomes" id="UP000254346"/>
    </source>
</evidence>
<dbReference type="PROSITE" id="PS51257">
    <property type="entry name" value="PROKAR_LIPOPROTEIN"/>
    <property type="match status" value="1"/>
</dbReference>
<dbReference type="AlphaFoldDB" id="A0A379VSW4"/>
<proteinExistence type="predicted"/>
<dbReference type="EMBL" id="UGXR01000001">
    <property type="protein sequence ID" value="SUH09659.1"/>
    <property type="molecule type" value="Genomic_DNA"/>
</dbReference>
<name>A0A379VSW4_SALET</name>
<dbReference type="PROSITE" id="PS50231">
    <property type="entry name" value="RICIN_B_LECTIN"/>
    <property type="match status" value="1"/>
</dbReference>
<dbReference type="Proteomes" id="UP000254346">
    <property type="component" value="Unassembled WGS sequence"/>
</dbReference>
<accession>A0A379VSW4</accession>
<dbReference type="SMART" id="SM00458">
    <property type="entry name" value="RICIN"/>
    <property type="match status" value="1"/>
</dbReference>
<dbReference type="InterPro" id="IPR035992">
    <property type="entry name" value="Ricin_B-like_lectins"/>
</dbReference>
<evidence type="ECO:0000259" key="2">
    <source>
        <dbReference type="SMART" id="SM00458"/>
    </source>
</evidence>
<gene>
    <name evidence="3" type="ORF">NCTC8256_03640</name>
</gene>
<dbReference type="Gene3D" id="2.80.10.50">
    <property type="match status" value="1"/>
</dbReference>
<dbReference type="InterPro" id="IPR000772">
    <property type="entry name" value="Ricin_B_lectin"/>
</dbReference>
<sequence>MNDFAFRKTTLVLCLSSILCGCTANGLPAPYSINLSFPVITQNQINSGGYYINDAEQIRTTDGLCLDTGSDQQNRLTLRECKHVQSQLFSFHRDRITQGEKCLDAAGQGTKEGTPIILYSCTGNDNQRWLTDDNKIKGKQSRKCLGTNSIIVRKGDPVVLADCDFSRALEFTIR</sequence>